<keyword evidence="1" id="KW-0472">Membrane</keyword>
<evidence type="ECO:0000256" key="1">
    <source>
        <dbReference type="SAM" id="Phobius"/>
    </source>
</evidence>
<keyword evidence="1" id="KW-1133">Transmembrane helix</keyword>
<name>A0A8S5UUQ7_9CAUD</name>
<feature type="transmembrane region" description="Helical" evidence="1">
    <location>
        <begin position="15"/>
        <end position="34"/>
    </location>
</feature>
<sequence>MRCVFVHLAERLPVGFLWFFLFYSYICILIIVVAKRN</sequence>
<dbReference type="EMBL" id="BK016143">
    <property type="protein sequence ID" value="DAF98232.1"/>
    <property type="molecule type" value="Genomic_DNA"/>
</dbReference>
<accession>A0A8S5UUQ7</accession>
<evidence type="ECO:0000313" key="2">
    <source>
        <dbReference type="EMBL" id="DAF98232.1"/>
    </source>
</evidence>
<keyword evidence="1" id="KW-0812">Transmembrane</keyword>
<organism evidence="2">
    <name type="scientific">Myoviridae sp. ctP6q2</name>
    <dbReference type="NCBI Taxonomy" id="2825096"/>
    <lineage>
        <taxon>Viruses</taxon>
        <taxon>Duplodnaviria</taxon>
        <taxon>Heunggongvirae</taxon>
        <taxon>Uroviricota</taxon>
        <taxon>Caudoviricetes</taxon>
    </lineage>
</organism>
<proteinExistence type="predicted"/>
<protein>
    <submittedName>
        <fullName evidence="2">Uncharacterized protein</fullName>
    </submittedName>
</protein>
<reference evidence="2" key="1">
    <citation type="journal article" date="2021" name="Proc. Natl. Acad. Sci. U.S.A.">
        <title>A Catalog of Tens of Thousands of Viruses from Human Metagenomes Reveals Hidden Associations with Chronic Diseases.</title>
        <authorList>
            <person name="Tisza M.J."/>
            <person name="Buck C.B."/>
        </authorList>
    </citation>
    <scope>NUCLEOTIDE SEQUENCE</scope>
    <source>
        <strain evidence="2">CtP6q2</strain>
    </source>
</reference>